<proteinExistence type="predicted"/>
<dbReference type="EMBL" id="JBBMFN010000042">
    <property type="protein sequence ID" value="MEQ2467096.1"/>
    <property type="molecule type" value="Genomic_DNA"/>
</dbReference>
<feature type="domain" description="Aminoglycoside phosphotransferase" evidence="1">
    <location>
        <begin position="57"/>
        <end position="135"/>
    </location>
</feature>
<dbReference type="RefSeq" id="WP_349205055.1">
    <property type="nucleotide sequence ID" value="NZ_JBBMFN010000042.1"/>
</dbReference>
<keyword evidence="3" id="KW-1185">Reference proteome</keyword>
<evidence type="ECO:0000259" key="1">
    <source>
        <dbReference type="Pfam" id="PF01636"/>
    </source>
</evidence>
<accession>A0ABV1F173</accession>
<comment type="caution">
    <text evidence="2">The sequence shown here is derived from an EMBL/GenBank/DDBJ whole genome shotgun (WGS) entry which is preliminary data.</text>
</comment>
<organism evidence="2 3">
    <name type="scientific">Niallia hominis</name>
    <dbReference type="NCBI Taxonomy" id="3133173"/>
    <lineage>
        <taxon>Bacteria</taxon>
        <taxon>Bacillati</taxon>
        <taxon>Bacillota</taxon>
        <taxon>Bacilli</taxon>
        <taxon>Bacillales</taxon>
        <taxon>Bacillaceae</taxon>
        <taxon>Niallia</taxon>
    </lineage>
</organism>
<gene>
    <name evidence="2" type="ORF">WMO63_15690</name>
</gene>
<name>A0ABV1F173_9BACI</name>
<dbReference type="InterPro" id="IPR011009">
    <property type="entry name" value="Kinase-like_dom_sf"/>
</dbReference>
<reference evidence="2 3" key="1">
    <citation type="submission" date="2024-03" db="EMBL/GenBank/DDBJ databases">
        <title>Human intestinal bacterial collection.</title>
        <authorList>
            <person name="Pauvert C."/>
            <person name="Hitch T.C.A."/>
            <person name="Clavel T."/>
        </authorList>
    </citation>
    <scope>NUCLEOTIDE SEQUENCE [LARGE SCALE GENOMIC DNA]</scope>
    <source>
        <strain evidence="2 3">CLA-SR-H024</strain>
    </source>
</reference>
<dbReference type="Gene3D" id="3.90.1200.10">
    <property type="match status" value="1"/>
</dbReference>
<dbReference type="SUPFAM" id="SSF56112">
    <property type="entry name" value="Protein kinase-like (PK-like)"/>
    <property type="match status" value="1"/>
</dbReference>
<evidence type="ECO:0000313" key="3">
    <source>
        <dbReference type="Proteomes" id="UP001465426"/>
    </source>
</evidence>
<sequence length="176" mass="20375">MKELINNYKLTDQEFGWGWADEPTDSWKVFLNAEIAEAYKLIGSRLSKDDYHLIHNLVKEINNDRKPYFIHGDCGVHNFIFNNGKLTGVIDPTPIIGDPMYDLIYAFCSSPEDLTRETFDAAANLMVVNNYENTYDLVLIGLYLRIGTCIKHHPEDMGAYIKAWEYWKGVTMKLER</sequence>
<dbReference type="Pfam" id="PF01636">
    <property type="entry name" value="APH"/>
    <property type="match status" value="1"/>
</dbReference>
<protein>
    <submittedName>
        <fullName evidence="2">Phosphotransferase</fullName>
    </submittedName>
</protein>
<dbReference type="InterPro" id="IPR002575">
    <property type="entry name" value="Aminoglycoside_PTrfase"/>
</dbReference>
<dbReference type="Proteomes" id="UP001465426">
    <property type="component" value="Unassembled WGS sequence"/>
</dbReference>
<evidence type="ECO:0000313" key="2">
    <source>
        <dbReference type="EMBL" id="MEQ2467096.1"/>
    </source>
</evidence>